<protein>
    <recommendedName>
        <fullName evidence="1">IrrE N-terminal-like domain-containing protein</fullName>
    </recommendedName>
</protein>
<sequence length="165" mass="18612">MSSIIIQAKVRKLLTDFDVSRAPVPVEQIAQQLGIQVSYAPSTEYSGMLIRTESGEVLMGVSSDESPTRRRFTIAHELGHFHLEKNKVSIDYRGNYHGSDKPASEKNADDFAANLLMPRSFLSKDFHRISGGKLFLEDQLVALAELYQVSREAMMWRLKNLNLTP</sequence>
<name>A0A2M6W778_9BACT</name>
<evidence type="ECO:0000313" key="2">
    <source>
        <dbReference type="EMBL" id="PIT88668.1"/>
    </source>
</evidence>
<organism evidence="2 3">
    <name type="scientific">Candidatus Magasanikbacteria bacterium CG10_big_fil_rev_8_21_14_0_10_36_32</name>
    <dbReference type="NCBI Taxonomy" id="1974646"/>
    <lineage>
        <taxon>Bacteria</taxon>
        <taxon>Candidatus Magasanikiibacteriota</taxon>
    </lineage>
</organism>
<dbReference type="PANTHER" id="PTHR43236:SF2">
    <property type="entry name" value="BLL0069 PROTEIN"/>
    <property type="match status" value="1"/>
</dbReference>
<comment type="caution">
    <text evidence="2">The sequence shown here is derived from an EMBL/GenBank/DDBJ whole genome shotgun (WGS) entry which is preliminary data.</text>
</comment>
<dbReference type="InterPro" id="IPR010359">
    <property type="entry name" value="IrrE_HExxH"/>
</dbReference>
<dbReference type="Gene3D" id="1.10.10.2910">
    <property type="match status" value="1"/>
</dbReference>
<proteinExistence type="predicted"/>
<evidence type="ECO:0000313" key="3">
    <source>
        <dbReference type="Proteomes" id="UP000231426"/>
    </source>
</evidence>
<dbReference type="AlphaFoldDB" id="A0A2M6W778"/>
<dbReference type="PANTHER" id="PTHR43236">
    <property type="entry name" value="ANTITOXIN HIGA1"/>
    <property type="match status" value="1"/>
</dbReference>
<dbReference type="EMBL" id="PFBV01000003">
    <property type="protein sequence ID" value="PIT88668.1"/>
    <property type="molecule type" value="Genomic_DNA"/>
</dbReference>
<dbReference type="Pfam" id="PF06114">
    <property type="entry name" value="Peptidase_M78"/>
    <property type="match status" value="1"/>
</dbReference>
<gene>
    <name evidence="2" type="ORF">COU29_02785</name>
</gene>
<reference evidence="3" key="1">
    <citation type="submission" date="2017-09" db="EMBL/GenBank/DDBJ databases">
        <title>Depth-based differentiation of microbial function through sediment-hosted aquifers and enrichment of novel symbionts in the deep terrestrial subsurface.</title>
        <authorList>
            <person name="Probst A.J."/>
            <person name="Ladd B."/>
            <person name="Jarett J.K."/>
            <person name="Geller-Mcgrath D.E."/>
            <person name="Sieber C.M.K."/>
            <person name="Emerson J.B."/>
            <person name="Anantharaman K."/>
            <person name="Thomas B.C."/>
            <person name="Malmstrom R."/>
            <person name="Stieglmeier M."/>
            <person name="Klingl A."/>
            <person name="Woyke T."/>
            <person name="Ryan C.M."/>
            <person name="Banfield J.F."/>
        </authorList>
    </citation>
    <scope>NUCLEOTIDE SEQUENCE [LARGE SCALE GENOMIC DNA]</scope>
</reference>
<accession>A0A2M6W778</accession>
<dbReference type="Proteomes" id="UP000231426">
    <property type="component" value="Unassembled WGS sequence"/>
</dbReference>
<feature type="domain" description="IrrE N-terminal-like" evidence="1">
    <location>
        <begin position="30"/>
        <end position="158"/>
    </location>
</feature>
<dbReference type="InterPro" id="IPR052345">
    <property type="entry name" value="Rad_response_metalloprotease"/>
</dbReference>
<evidence type="ECO:0000259" key="1">
    <source>
        <dbReference type="Pfam" id="PF06114"/>
    </source>
</evidence>